<organism evidence="5 6">
    <name type="scientific">Roseivirga seohaensis subsp. aquiponti</name>
    <dbReference type="NCBI Taxonomy" id="1566026"/>
    <lineage>
        <taxon>Bacteria</taxon>
        <taxon>Pseudomonadati</taxon>
        <taxon>Bacteroidota</taxon>
        <taxon>Cytophagia</taxon>
        <taxon>Cytophagales</taxon>
        <taxon>Roseivirgaceae</taxon>
        <taxon>Roseivirga</taxon>
    </lineage>
</organism>
<evidence type="ECO:0000256" key="4">
    <source>
        <dbReference type="NCBIfam" id="TIGR00652"/>
    </source>
</evidence>
<dbReference type="OrthoDB" id="9805408at2"/>
<feature type="active site" description="Proton donor" evidence="3">
    <location>
        <position position="73"/>
    </location>
</feature>
<dbReference type="EMBL" id="JSVA01000013">
    <property type="protein sequence ID" value="KOF02395.1"/>
    <property type="molecule type" value="Genomic_DNA"/>
</dbReference>
<feature type="active site" description="Proton acceptor" evidence="3">
    <location>
        <position position="197"/>
    </location>
</feature>
<dbReference type="GO" id="GO:0009089">
    <property type="term" value="P:lysine biosynthetic process via diaminopimelate"/>
    <property type="evidence" value="ECO:0007669"/>
    <property type="project" value="UniProtKB-UniRule"/>
</dbReference>
<evidence type="ECO:0000256" key="1">
    <source>
        <dbReference type="ARBA" id="ARBA00010219"/>
    </source>
</evidence>
<keyword evidence="3" id="KW-0028">Amino-acid biosynthesis</keyword>
<dbReference type="PANTHER" id="PTHR31689:SF0">
    <property type="entry name" value="DIAMINOPIMELATE EPIMERASE"/>
    <property type="match status" value="1"/>
</dbReference>
<keyword evidence="2 3" id="KW-0413">Isomerase</keyword>
<feature type="binding site" evidence="3">
    <location>
        <begin position="187"/>
        <end position="188"/>
    </location>
    <ligand>
        <name>substrate</name>
    </ligand>
</feature>
<dbReference type="RefSeq" id="WP_053224042.1">
    <property type="nucleotide sequence ID" value="NZ_JSVA01000013.1"/>
</dbReference>
<feature type="binding site" evidence="3">
    <location>
        <position position="169"/>
    </location>
    <ligand>
        <name>substrate</name>
    </ligand>
</feature>
<dbReference type="HAMAP" id="MF_00197">
    <property type="entry name" value="DAP_epimerase"/>
    <property type="match status" value="1"/>
</dbReference>
<keyword evidence="6" id="KW-1185">Reference proteome</keyword>
<feature type="site" description="Could be important to modulate the pK values of the two catalytic cysteine residues" evidence="3">
    <location>
        <position position="187"/>
    </location>
</feature>
<evidence type="ECO:0000256" key="2">
    <source>
        <dbReference type="ARBA" id="ARBA00023235"/>
    </source>
</evidence>
<sequence>MVIQFHKYQGTGNDFVMIDNRDLKFDKSDLLLIGRLCDRRFGVGADGVILIENHPELDFEMIYFNPDGSQSLCGNGSRCAVMFAKSLGIIDNETEFLAIDGVHSAFIDEDEVHLLMNDVAEHELIGNDFLINTGSPHYIKYVPNAHDIDVVQTGRDIRYSDRFKEDGVNVNFIEECPNNSLVIRTYERGVENETLSCGTGCTAAALSFALKGAESPIRLNAVGGELQVSFNQEGDIFKDIYLIGPAEKVFEGVIEL</sequence>
<dbReference type="GO" id="GO:0008837">
    <property type="term" value="F:diaminopimelate epimerase activity"/>
    <property type="evidence" value="ECO:0007669"/>
    <property type="project" value="UniProtKB-UniRule"/>
</dbReference>
<dbReference type="NCBIfam" id="TIGR00652">
    <property type="entry name" value="DapF"/>
    <property type="match status" value="1"/>
</dbReference>
<comment type="function">
    <text evidence="3">Catalyzes the stereoinversion of LL-2,6-diaminopimelate (L,L-DAP) to meso-diaminopimelate (meso-DAP), a precursor of L-lysine and an essential component of the bacterial peptidoglycan.</text>
</comment>
<dbReference type="Gene3D" id="3.10.310.10">
    <property type="entry name" value="Diaminopimelate Epimerase, Chain A, domain 1"/>
    <property type="match status" value="2"/>
</dbReference>
<comment type="subcellular location">
    <subcellularLocation>
        <location evidence="3">Cytoplasm</location>
    </subcellularLocation>
</comment>
<evidence type="ECO:0000256" key="3">
    <source>
        <dbReference type="HAMAP-Rule" id="MF_00197"/>
    </source>
</evidence>
<comment type="caution">
    <text evidence="5">The sequence shown here is derived from an EMBL/GenBank/DDBJ whole genome shotgun (WGS) entry which is preliminary data.</text>
</comment>
<feature type="binding site" evidence="3">
    <location>
        <begin position="74"/>
        <end position="75"/>
    </location>
    <ligand>
        <name>substrate</name>
    </ligand>
</feature>
<name>A0A0L8AJN8_9BACT</name>
<comment type="pathway">
    <text evidence="3">Amino-acid biosynthesis; L-lysine biosynthesis via DAP pathway; DL-2,6-diaminopimelate from LL-2,6-diaminopimelate: step 1/1.</text>
</comment>
<dbReference type="InterPro" id="IPR001653">
    <property type="entry name" value="DAP_epimerase_DapF"/>
</dbReference>
<evidence type="ECO:0000313" key="6">
    <source>
        <dbReference type="Proteomes" id="UP000036908"/>
    </source>
</evidence>
<proteinExistence type="inferred from homology"/>
<dbReference type="Pfam" id="PF01678">
    <property type="entry name" value="DAP_epimerase"/>
    <property type="match status" value="2"/>
</dbReference>
<comment type="catalytic activity">
    <reaction evidence="3">
        <text>(2S,6S)-2,6-diaminopimelate = meso-2,6-diaminopimelate</text>
        <dbReference type="Rhea" id="RHEA:15393"/>
        <dbReference type="ChEBI" id="CHEBI:57609"/>
        <dbReference type="ChEBI" id="CHEBI:57791"/>
        <dbReference type="EC" id="5.1.1.7"/>
    </reaction>
</comment>
<reference evidence="6" key="1">
    <citation type="submission" date="2014-11" db="EMBL/GenBank/DDBJ databases">
        <title>Genome sequencing of Roseivirga sp. D-25.</title>
        <authorList>
            <person name="Selvaratnam C."/>
            <person name="Thevarajoo S."/>
            <person name="Goh K.M."/>
            <person name="Eee R."/>
            <person name="Chan K.-G."/>
            <person name="Chong C.S."/>
        </authorList>
    </citation>
    <scope>NUCLEOTIDE SEQUENCE [LARGE SCALE GENOMIC DNA]</scope>
    <source>
        <strain evidence="6">D-25</strain>
    </source>
</reference>
<comment type="similarity">
    <text evidence="1 3">Belongs to the diaminopimelate epimerase family.</text>
</comment>
<gene>
    <name evidence="3" type="primary">dapF</name>
    <name evidence="5" type="ORF">OB69_12330</name>
</gene>
<accession>A0A0L8AJN8</accession>
<feature type="binding site" evidence="3">
    <location>
        <begin position="198"/>
        <end position="199"/>
    </location>
    <ligand>
        <name>substrate</name>
    </ligand>
</feature>
<keyword evidence="3" id="KW-0457">Lysine biosynthesis</keyword>
<dbReference type="AlphaFoldDB" id="A0A0L8AJN8"/>
<comment type="caution">
    <text evidence="3">Lacks conserved residue(s) required for the propagation of feature annotation.</text>
</comment>
<dbReference type="EC" id="5.1.1.7" evidence="3 4"/>
<dbReference type="PATRIC" id="fig|1566026.4.peg.759"/>
<protein>
    <recommendedName>
        <fullName evidence="3 4">Diaminopimelate epimerase</fullName>
        <shortName evidence="3">DAP epimerase</shortName>
        <ecNumber evidence="3 4">5.1.1.7</ecNumber>
    </recommendedName>
    <alternativeName>
        <fullName evidence="3">PLP-independent amino acid racemase</fullName>
    </alternativeName>
</protein>
<keyword evidence="3" id="KW-0963">Cytoplasm</keyword>
<comment type="subunit">
    <text evidence="3">Homodimer.</text>
</comment>
<dbReference type="GO" id="GO:0005829">
    <property type="term" value="C:cytosol"/>
    <property type="evidence" value="ECO:0007669"/>
    <property type="project" value="TreeGrafter"/>
</dbReference>
<feature type="binding site" evidence="3">
    <location>
        <position position="13"/>
    </location>
    <ligand>
        <name>substrate</name>
    </ligand>
</feature>
<dbReference type="Proteomes" id="UP000036908">
    <property type="component" value="Unassembled WGS sequence"/>
</dbReference>
<dbReference type="PANTHER" id="PTHR31689">
    <property type="entry name" value="DIAMINOPIMELATE EPIMERASE, CHLOROPLASTIC"/>
    <property type="match status" value="1"/>
</dbReference>
<feature type="site" description="Could be important to modulate the pK values of the two catalytic cysteine residues" evidence="3">
    <location>
        <position position="137"/>
    </location>
</feature>
<feature type="binding site" evidence="3">
    <location>
        <position position="65"/>
    </location>
    <ligand>
        <name>substrate</name>
    </ligand>
</feature>
<dbReference type="UniPathway" id="UPA00034">
    <property type="reaction ID" value="UER00025"/>
</dbReference>
<evidence type="ECO:0000313" key="5">
    <source>
        <dbReference type="EMBL" id="KOF02395.1"/>
    </source>
</evidence>
<dbReference type="SUPFAM" id="SSF54506">
    <property type="entry name" value="Diaminopimelate epimerase-like"/>
    <property type="match status" value="2"/>
</dbReference>